<sequence length="347" mass="39315">MYHSAPILRIWFDILTPKQVLFFEPMIKRLQKNNRILCTSRNYREVVALARLKGMKMEFVGRHGGADKATKLTASLNRMITLAERIQRFGPDLTISFCSPEASRISYGLGIRHIAFCDSPHAEAVMRLSVPLVQKLLIPWIIPKEEFVRFGIAKKDIIPYKAIDAAVIVRNTKKCRYHGKLKKTILIRIEEEQAAYARSDYKKISDIINRIASKFTDEDVVVLPRYKQQVSVLKREFGSKIKILDKVTIGSDLLQNTDVFVGSGGTMTAEAALFGIHTISYNAVPNLVLNYLVRKKLVHLQPDPAKITNLVARLLHSDKDTVRARAKNTLMSMEDPIETLIGTIKSK</sequence>
<dbReference type="PANTHER" id="PTHR39662:SF1">
    <property type="entry name" value="DUF354 DOMAIN-CONTAINING PROTEIN"/>
    <property type="match status" value="1"/>
</dbReference>
<dbReference type="PANTHER" id="PTHR39662">
    <property type="entry name" value="DUF354 DOMAIN-CONTAINING PROTEIN-RELATED"/>
    <property type="match status" value="1"/>
</dbReference>
<evidence type="ECO:0000313" key="1">
    <source>
        <dbReference type="EMBL" id="CAE6488498.1"/>
    </source>
</evidence>
<name>A0A812F078_9ARCH</name>
<accession>A0A812F078</accession>
<dbReference type="Pfam" id="PF04007">
    <property type="entry name" value="DUF354"/>
    <property type="match status" value="1"/>
</dbReference>
<proteinExistence type="predicted"/>
<organism evidence="1 2">
    <name type="scientific">Candidatus Nitrosotenuis uzonensis</name>
    <dbReference type="NCBI Taxonomy" id="1407055"/>
    <lineage>
        <taxon>Archaea</taxon>
        <taxon>Nitrososphaerota</taxon>
        <taxon>Candidatus Nitrosotenuis</taxon>
    </lineage>
</organism>
<protein>
    <recommendedName>
        <fullName evidence="3">Lipid-A-disaccharide synthase</fullName>
    </recommendedName>
</protein>
<gene>
    <name evidence="1" type="ORF">NUZ5A_20461</name>
</gene>
<dbReference type="InterPro" id="IPR007152">
    <property type="entry name" value="DUF354"/>
</dbReference>
<dbReference type="AlphaFoldDB" id="A0A812F078"/>
<dbReference type="PIRSF" id="PIRSF005357">
    <property type="entry name" value="UCP005357"/>
    <property type="match status" value="1"/>
</dbReference>
<evidence type="ECO:0008006" key="3">
    <source>
        <dbReference type="Google" id="ProtNLM"/>
    </source>
</evidence>
<comment type="caution">
    <text evidence="1">The sequence shown here is derived from an EMBL/GenBank/DDBJ whole genome shotgun (WGS) entry which is preliminary data.</text>
</comment>
<dbReference type="SUPFAM" id="SSF53756">
    <property type="entry name" value="UDP-Glycosyltransferase/glycogen phosphorylase"/>
    <property type="match status" value="1"/>
</dbReference>
<dbReference type="EMBL" id="CAJNAQ010000002">
    <property type="protein sequence ID" value="CAE6488498.1"/>
    <property type="molecule type" value="Genomic_DNA"/>
</dbReference>
<evidence type="ECO:0000313" key="2">
    <source>
        <dbReference type="Proteomes" id="UP000655759"/>
    </source>
</evidence>
<dbReference type="Proteomes" id="UP000655759">
    <property type="component" value="Unassembled WGS sequence"/>
</dbReference>
<dbReference type="Gene3D" id="3.40.50.2000">
    <property type="entry name" value="Glycogen Phosphorylase B"/>
    <property type="match status" value="1"/>
</dbReference>
<reference evidence="1" key="1">
    <citation type="submission" date="2021-02" db="EMBL/GenBank/DDBJ databases">
        <authorList>
            <person name="Han P."/>
        </authorList>
    </citation>
    <scope>NUCLEOTIDE SEQUENCE</scope>
    <source>
        <strain evidence="1">Candidatus Nitrosotenuis uzonensis 5A</strain>
    </source>
</reference>